<dbReference type="Proteomes" id="UP000432516">
    <property type="component" value="Unassembled WGS sequence"/>
</dbReference>
<evidence type="ECO:0000313" key="6">
    <source>
        <dbReference type="EMBL" id="MRY83735.1"/>
    </source>
</evidence>
<evidence type="ECO:0000313" key="19">
    <source>
        <dbReference type="Proteomes" id="UP000461276"/>
    </source>
</evidence>
<dbReference type="Proteomes" id="UP000095591">
    <property type="component" value="Unassembled WGS sequence"/>
</dbReference>
<dbReference type="EMBL" id="CYYK01000003">
    <property type="protein sequence ID" value="CUN77392.1"/>
    <property type="molecule type" value="Genomic_DNA"/>
</dbReference>
<organism evidence="8 20">
    <name type="scientific">Parabacteroides distasonis</name>
    <dbReference type="NCBI Taxonomy" id="823"/>
    <lineage>
        <taxon>Bacteria</taxon>
        <taxon>Pseudomonadati</taxon>
        <taxon>Bacteroidota</taxon>
        <taxon>Bacteroidia</taxon>
        <taxon>Bacteroidales</taxon>
        <taxon>Tannerellaceae</taxon>
        <taxon>Parabacteroides</taxon>
    </lineage>
</organism>
<dbReference type="Proteomes" id="UP000461276">
    <property type="component" value="Unassembled WGS sequence"/>
</dbReference>
<evidence type="ECO:0000313" key="11">
    <source>
        <dbReference type="EMBL" id="MSB73155.1"/>
    </source>
</evidence>
<reference evidence="12 13" key="1">
    <citation type="submission" date="2015-09" db="EMBL/GenBank/DDBJ databases">
        <authorList>
            <consortium name="Pathogen Informatics"/>
        </authorList>
    </citation>
    <scope>NUCLEOTIDE SEQUENCE [LARGE SCALE GENOMIC DNA]</scope>
    <source>
        <strain evidence="2 13">2789STDY5608822</strain>
        <strain evidence="1 14">2789STDY5608872</strain>
        <strain evidence="3 12">2789STDY5834948</strain>
    </source>
</reference>
<evidence type="ECO:0000313" key="5">
    <source>
        <dbReference type="EMBL" id="MDB9004371.1"/>
    </source>
</evidence>
<dbReference type="Proteomes" id="UP001198806">
    <property type="component" value="Unassembled WGS sequence"/>
</dbReference>
<dbReference type="EMBL" id="JAQMPJ010000002">
    <property type="protein sequence ID" value="MDB9004371.1"/>
    <property type="molecule type" value="Genomic_DNA"/>
</dbReference>
<dbReference type="Proteomes" id="UP001210126">
    <property type="component" value="Unassembled WGS sequence"/>
</dbReference>
<dbReference type="EMBL" id="JAJCNI010000007">
    <property type="protein sequence ID" value="MCB6517576.1"/>
    <property type="molecule type" value="Genomic_DNA"/>
</dbReference>
<evidence type="ECO:0000313" key="16">
    <source>
        <dbReference type="Proteomes" id="UP000441358"/>
    </source>
</evidence>
<evidence type="ECO:0000313" key="20">
    <source>
        <dbReference type="Proteomes" id="UP000471216"/>
    </source>
</evidence>
<evidence type="ECO:0000313" key="3">
    <source>
        <dbReference type="EMBL" id="CUP82715.1"/>
    </source>
</evidence>
<reference evidence="15 16" key="2">
    <citation type="journal article" date="2019" name="Nat. Med.">
        <title>A library of human gut bacterial isolates paired with longitudinal multiomics data enables mechanistic microbiome research.</title>
        <authorList>
            <person name="Poyet M."/>
            <person name="Groussin M."/>
            <person name="Gibbons S.M."/>
            <person name="Avila-Pacheco J."/>
            <person name="Jiang X."/>
            <person name="Kearney S.M."/>
            <person name="Perrotta A.R."/>
            <person name="Berdy B."/>
            <person name="Zhao S."/>
            <person name="Lieberman T.D."/>
            <person name="Swanson P.K."/>
            <person name="Smith M."/>
            <person name="Roesemann S."/>
            <person name="Alexander J.E."/>
            <person name="Rich S.A."/>
            <person name="Livny J."/>
            <person name="Vlamakis H."/>
            <person name="Clish C."/>
            <person name="Bullock K."/>
            <person name="Deik A."/>
            <person name="Scott J."/>
            <person name="Pierce K.A."/>
            <person name="Xavier R.J."/>
            <person name="Alm E.J."/>
        </authorList>
    </citation>
    <scope>NUCLEOTIDE SEQUENCE [LARGE SCALE GENOMIC DNA]</scope>
    <source>
        <strain evidence="8 20">BIOML-A10</strain>
        <strain evidence="6 18">BIOML-A11</strain>
        <strain evidence="10 15">BIOML-A2</strain>
        <strain evidence="11 17">BIOML-A20</strain>
        <strain evidence="9 16">BIOML-A32</strain>
        <strain evidence="7 19">BIOML-A9</strain>
    </source>
</reference>
<protein>
    <submittedName>
        <fullName evidence="8">Uncharacterized protein</fullName>
    </submittedName>
</protein>
<dbReference type="Proteomes" id="UP000450599">
    <property type="component" value="Unassembled WGS sequence"/>
</dbReference>
<evidence type="ECO:0000313" key="14">
    <source>
        <dbReference type="Proteomes" id="UP000095591"/>
    </source>
</evidence>
<evidence type="ECO:0000313" key="17">
    <source>
        <dbReference type="Proteomes" id="UP000441609"/>
    </source>
</evidence>
<dbReference type="Proteomes" id="UP000441609">
    <property type="component" value="Unassembled WGS sequence"/>
</dbReference>
<dbReference type="EMBL" id="WKNE01000008">
    <property type="protein sequence ID" value="MRZ55467.1"/>
    <property type="molecule type" value="Genomic_DNA"/>
</dbReference>
<evidence type="ECO:0000313" key="7">
    <source>
        <dbReference type="EMBL" id="MRY92517.1"/>
    </source>
</evidence>
<dbReference type="EMBL" id="CZBM01000002">
    <property type="protein sequence ID" value="CUP82715.1"/>
    <property type="molecule type" value="Genomic_DNA"/>
</dbReference>
<reference evidence="4" key="3">
    <citation type="submission" date="2021-10" db="EMBL/GenBank/DDBJ databases">
        <title>Collection of gut derived symbiotic bacterial strains cultured from healthy donors.</title>
        <authorList>
            <person name="Lin H."/>
            <person name="Littmann E."/>
            <person name="Kohout C."/>
            <person name="Pamer E.G."/>
        </authorList>
    </citation>
    <scope>NUCLEOTIDE SEQUENCE</scope>
    <source>
        <strain evidence="4">DFI.2.94</strain>
    </source>
</reference>
<evidence type="ECO:0000313" key="18">
    <source>
        <dbReference type="Proteomes" id="UP000450599"/>
    </source>
</evidence>
<accession>A0A173ZLU5</accession>
<evidence type="ECO:0000313" key="12">
    <source>
        <dbReference type="Proteomes" id="UP000095332"/>
    </source>
</evidence>
<dbReference type="EMBL" id="WKMO01000005">
    <property type="protein sequence ID" value="MSB73155.1"/>
    <property type="molecule type" value="Genomic_DNA"/>
</dbReference>
<sequence length="122" mass="14194">MEVIKKQRLAVCRILLDVVEGACEVRDPDLIMRTRHYPALQREMCFADRDWEEARDLSVLACLVLSKELHYKVKMMIGLVAHDLYSRESSVSYQQRLSFDVLMSAIDWPVSFKEITLFAPSK</sequence>
<dbReference type="RefSeq" id="WP_005858880.1">
    <property type="nucleotide sequence ID" value="NZ_BQOC01000002.1"/>
</dbReference>
<gene>
    <name evidence="2" type="ORF">ERS852380_00985</name>
    <name evidence="1" type="ORF">ERS852429_02425</name>
    <name evidence="3" type="ORF">ERS852560_00778</name>
    <name evidence="8" type="ORF">GKD54_12540</name>
    <name evidence="6" type="ORF">GKD58_05600</name>
    <name evidence="9" type="ORF">GKD66_18665</name>
    <name evidence="7" type="ORF">GKD67_04545</name>
    <name evidence="10" type="ORF">GKD68_11995</name>
    <name evidence="11" type="ORF">GKD70_07610</name>
    <name evidence="4" type="ORF">LI194_07165</name>
    <name evidence="5" type="ORF">PN599_05095</name>
</gene>
<name>A0A173ZLU5_PARDI</name>
<reference evidence="5" key="4">
    <citation type="submission" date="2023-01" db="EMBL/GenBank/DDBJ databases">
        <title>Human gut microbiome strain richness.</title>
        <authorList>
            <person name="Chen-Liaw A."/>
        </authorList>
    </citation>
    <scope>NUCLEOTIDE SEQUENCE</scope>
    <source>
        <strain evidence="5">RTP21484st1_E5_RTP21484_190118</strain>
    </source>
</reference>
<proteinExistence type="predicted"/>
<dbReference type="AlphaFoldDB" id="A0A173ZLU5"/>
<dbReference type="Proteomes" id="UP000095332">
    <property type="component" value="Unassembled WGS sequence"/>
</dbReference>
<dbReference type="Proteomes" id="UP000095455">
    <property type="component" value="Unassembled WGS sequence"/>
</dbReference>
<evidence type="ECO:0000313" key="8">
    <source>
        <dbReference type="EMBL" id="MRZ07026.1"/>
    </source>
</evidence>
<dbReference type="EMBL" id="WKMY01000002">
    <property type="protein sequence ID" value="MRY92517.1"/>
    <property type="molecule type" value="Genomic_DNA"/>
</dbReference>
<evidence type="ECO:0000313" key="1">
    <source>
        <dbReference type="EMBL" id="CUN19645.1"/>
    </source>
</evidence>
<evidence type="ECO:0000313" key="2">
    <source>
        <dbReference type="EMBL" id="CUN77392.1"/>
    </source>
</evidence>
<evidence type="ECO:0000313" key="4">
    <source>
        <dbReference type="EMBL" id="MCB6517576.1"/>
    </source>
</evidence>
<dbReference type="Proteomes" id="UP000441358">
    <property type="component" value="Unassembled WGS sequence"/>
</dbReference>
<evidence type="ECO:0000313" key="13">
    <source>
        <dbReference type="Proteomes" id="UP000095455"/>
    </source>
</evidence>
<evidence type="ECO:0000313" key="10">
    <source>
        <dbReference type="EMBL" id="MRZ55467.1"/>
    </source>
</evidence>
<dbReference type="EMBL" id="WKMW01000004">
    <property type="protein sequence ID" value="MRY83735.1"/>
    <property type="molecule type" value="Genomic_DNA"/>
</dbReference>
<dbReference type="EMBL" id="WKMC01000016">
    <property type="protein sequence ID" value="MRZ52207.1"/>
    <property type="molecule type" value="Genomic_DNA"/>
</dbReference>
<dbReference type="EMBL" id="CYXP01000005">
    <property type="protein sequence ID" value="CUN19645.1"/>
    <property type="molecule type" value="Genomic_DNA"/>
</dbReference>
<evidence type="ECO:0000313" key="9">
    <source>
        <dbReference type="EMBL" id="MRZ52207.1"/>
    </source>
</evidence>
<dbReference type="Proteomes" id="UP000471216">
    <property type="component" value="Unassembled WGS sequence"/>
</dbReference>
<dbReference type="EMBL" id="WKMX01000011">
    <property type="protein sequence ID" value="MRZ07026.1"/>
    <property type="molecule type" value="Genomic_DNA"/>
</dbReference>
<dbReference type="OrthoDB" id="1098128at2"/>
<evidence type="ECO:0000313" key="15">
    <source>
        <dbReference type="Proteomes" id="UP000432516"/>
    </source>
</evidence>